<dbReference type="AlphaFoldDB" id="A0A0D0CXV1"/>
<gene>
    <name evidence="1" type="ORF">PAXRUDRAFT_158823</name>
</gene>
<dbReference type="OrthoDB" id="2698482at2759"/>
<dbReference type="HOGENOM" id="CLU_190883_0_0_1"/>
<protein>
    <submittedName>
        <fullName evidence="1">Uncharacterized protein</fullName>
    </submittedName>
</protein>
<proteinExistence type="predicted"/>
<evidence type="ECO:0000313" key="1">
    <source>
        <dbReference type="EMBL" id="KIK80398.1"/>
    </source>
</evidence>
<reference evidence="2" key="2">
    <citation type="submission" date="2015-01" db="EMBL/GenBank/DDBJ databases">
        <title>Evolutionary Origins and Diversification of the Mycorrhizal Mutualists.</title>
        <authorList>
            <consortium name="DOE Joint Genome Institute"/>
            <consortium name="Mycorrhizal Genomics Consortium"/>
            <person name="Kohler A."/>
            <person name="Kuo A."/>
            <person name="Nagy L.G."/>
            <person name="Floudas D."/>
            <person name="Copeland A."/>
            <person name="Barry K.W."/>
            <person name="Cichocki N."/>
            <person name="Veneault-Fourrey C."/>
            <person name="LaButti K."/>
            <person name="Lindquist E.A."/>
            <person name="Lipzen A."/>
            <person name="Lundell T."/>
            <person name="Morin E."/>
            <person name="Murat C."/>
            <person name="Riley R."/>
            <person name="Ohm R."/>
            <person name="Sun H."/>
            <person name="Tunlid A."/>
            <person name="Henrissat B."/>
            <person name="Grigoriev I.V."/>
            <person name="Hibbett D.S."/>
            <person name="Martin F."/>
        </authorList>
    </citation>
    <scope>NUCLEOTIDE SEQUENCE [LARGE SCALE GENOMIC DNA]</scope>
    <source>
        <strain evidence="2">Ve08.2h10</strain>
    </source>
</reference>
<sequence>PCLATLCREYRLFLLDHSLHTSLFQVGKSVICGFLQFRMLLGTKSRDGRNIETSGRHNSMSNITRIKHGEDGVLLGG</sequence>
<reference evidence="1 2" key="1">
    <citation type="submission" date="2014-04" db="EMBL/GenBank/DDBJ databases">
        <authorList>
            <consortium name="DOE Joint Genome Institute"/>
            <person name="Kuo A."/>
            <person name="Kohler A."/>
            <person name="Jargeat P."/>
            <person name="Nagy L.G."/>
            <person name="Floudas D."/>
            <person name="Copeland A."/>
            <person name="Barry K.W."/>
            <person name="Cichocki N."/>
            <person name="Veneault-Fourrey C."/>
            <person name="LaButti K."/>
            <person name="Lindquist E.A."/>
            <person name="Lipzen A."/>
            <person name="Lundell T."/>
            <person name="Morin E."/>
            <person name="Murat C."/>
            <person name="Sun H."/>
            <person name="Tunlid A."/>
            <person name="Henrissat B."/>
            <person name="Grigoriev I.V."/>
            <person name="Hibbett D.S."/>
            <person name="Martin F."/>
            <person name="Nordberg H.P."/>
            <person name="Cantor M.N."/>
            <person name="Hua S.X."/>
        </authorList>
    </citation>
    <scope>NUCLEOTIDE SEQUENCE [LARGE SCALE GENOMIC DNA]</scope>
    <source>
        <strain evidence="1 2">Ve08.2h10</strain>
    </source>
</reference>
<feature type="non-terminal residue" evidence="1">
    <location>
        <position position="1"/>
    </location>
</feature>
<evidence type="ECO:0000313" key="2">
    <source>
        <dbReference type="Proteomes" id="UP000054538"/>
    </source>
</evidence>
<dbReference type="Proteomes" id="UP000054538">
    <property type="component" value="Unassembled WGS sequence"/>
</dbReference>
<organism evidence="1 2">
    <name type="scientific">Paxillus rubicundulus Ve08.2h10</name>
    <dbReference type="NCBI Taxonomy" id="930991"/>
    <lineage>
        <taxon>Eukaryota</taxon>
        <taxon>Fungi</taxon>
        <taxon>Dikarya</taxon>
        <taxon>Basidiomycota</taxon>
        <taxon>Agaricomycotina</taxon>
        <taxon>Agaricomycetes</taxon>
        <taxon>Agaricomycetidae</taxon>
        <taxon>Boletales</taxon>
        <taxon>Paxilineae</taxon>
        <taxon>Paxillaceae</taxon>
        <taxon>Paxillus</taxon>
    </lineage>
</organism>
<accession>A0A0D0CXV1</accession>
<dbReference type="InParanoid" id="A0A0D0CXV1"/>
<name>A0A0D0CXV1_9AGAM</name>
<dbReference type="EMBL" id="KN826030">
    <property type="protein sequence ID" value="KIK80398.1"/>
    <property type="molecule type" value="Genomic_DNA"/>
</dbReference>
<keyword evidence="2" id="KW-1185">Reference proteome</keyword>